<reference evidence="2 3" key="1">
    <citation type="submission" date="2021-03" db="EMBL/GenBank/DDBJ databases">
        <title>Sequencing the genomes of 1000 actinobacteria strains.</title>
        <authorList>
            <person name="Klenk H.-P."/>
        </authorList>
    </citation>
    <scope>NUCLEOTIDE SEQUENCE [LARGE SCALE GENOMIC DNA]</scope>
    <source>
        <strain evidence="2 3">DSM 45516</strain>
    </source>
</reference>
<keyword evidence="3" id="KW-1185">Reference proteome</keyword>
<organism evidence="2 3">
    <name type="scientific">Nocardia goodfellowii</name>
    <dbReference type="NCBI Taxonomy" id="882446"/>
    <lineage>
        <taxon>Bacteria</taxon>
        <taxon>Bacillati</taxon>
        <taxon>Actinomycetota</taxon>
        <taxon>Actinomycetes</taxon>
        <taxon>Mycobacteriales</taxon>
        <taxon>Nocardiaceae</taxon>
        <taxon>Nocardia</taxon>
    </lineage>
</organism>
<sequence>MDRLSVVDEIFLRTHRGLGTPIALQGLWRTADRIDPALLARVHAALRVGQLGRRVIRPRVPGARRAWRATIRAYPLDYALTPIPAAALLDWADAQGHCLDPEFGPGWRLSAAALDDGGTVVSLTCSHALADGRGLVHAVDAALATISTGVPSDPVSDPASEPNRPSARHSVSALGTPAADRNAPAPPSSPPSSHHPVEAPGTPAAYRSIPVPPSSPPSVHHSLGALETPTAYRNAPTPPPSPHHPVSALETPAAYRNAPVSPSEQPSSHQPVGAPGTPAAYRSIPVPQSDWADALRQWSIVIGGTARALRRGIPERTTSVVPNRAPGQPDPHSAILRCRRTEWDRIAGGQGGTANSLFVWLVTNMLWASGFPHDTIEASLPVDTRTEPRTDNDLAMTSIGLSRADDAASIREKARAAYEHRMSSPGGMPEELLQVIPDRWAYRLSRGAGERDILCSNIGSLPDTLSTLGPHACTGVAARAIHPGLRHLPRTRLSAYLCDIGDYYTLAVVSLDPAIESPTALIDTVAGRLGIPLSHW</sequence>
<dbReference type="EMBL" id="JAGGMR010000001">
    <property type="protein sequence ID" value="MBP2188975.1"/>
    <property type="molecule type" value="Genomic_DNA"/>
</dbReference>
<accession>A0ABS4QCU3</accession>
<dbReference type="SUPFAM" id="SSF52777">
    <property type="entry name" value="CoA-dependent acyltransferases"/>
    <property type="match status" value="1"/>
</dbReference>
<evidence type="ECO:0000313" key="2">
    <source>
        <dbReference type="EMBL" id="MBP2188975.1"/>
    </source>
</evidence>
<feature type="region of interest" description="Disordered" evidence="1">
    <location>
        <begin position="257"/>
        <end position="278"/>
    </location>
</feature>
<evidence type="ECO:0008006" key="4">
    <source>
        <dbReference type="Google" id="ProtNLM"/>
    </source>
</evidence>
<comment type="caution">
    <text evidence="2">The sequence shown here is derived from an EMBL/GenBank/DDBJ whole genome shotgun (WGS) entry which is preliminary data.</text>
</comment>
<dbReference type="RefSeq" id="WP_245365882.1">
    <property type="nucleotide sequence ID" value="NZ_JAGGMR010000001.1"/>
</dbReference>
<feature type="region of interest" description="Disordered" evidence="1">
    <location>
        <begin position="148"/>
        <end position="223"/>
    </location>
</feature>
<protein>
    <recommendedName>
        <fullName evidence="4">Condensation domain-containing protein</fullName>
    </recommendedName>
</protein>
<dbReference type="Proteomes" id="UP001519325">
    <property type="component" value="Unassembled WGS sequence"/>
</dbReference>
<evidence type="ECO:0000313" key="3">
    <source>
        <dbReference type="Proteomes" id="UP001519325"/>
    </source>
</evidence>
<evidence type="ECO:0000256" key="1">
    <source>
        <dbReference type="SAM" id="MobiDB-lite"/>
    </source>
</evidence>
<proteinExistence type="predicted"/>
<feature type="compositionally biased region" description="Polar residues" evidence="1">
    <location>
        <begin position="260"/>
        <end position="270"/>
    </location>
</feature>
<feature type="region of interest" description="Disordered" evidence="1">
    <location>
        <begin position="229"/>
        <end position="248"/>
    </location>
</feature>
<name>A0ABS4QCU3_9NOCA</name>
<gene>
    <name evidence="2" type="ORF">BJ987_001876</name>
</gene>